<proteinExistence type="predicted"/>
<dbReference type="EMBL" id="JAAOCP010000008">
    <property type="protein sequence ID" value="MBJ7639278.1"/>
    <property type="molecule type" value="Genomic_DNA"/>
</dbReference>
<organism evidence="2 3">
    <name type="scientific">Weissella confusa</name>
    <name type="common">Lactobacillus confusus</name>
    <dbReference type="NCBI Taxonomy" id="1583"/>
    <lineage>
        <taxon>Bacteria</taxon>
        <taxon>Bacillati</taxon>
        <taxon>Bacillota</taxon>
        <taxon>Bacilli</taxon>
        <taxon>Lactobacillales</taxon>
        <taxon>Lactobacillaceae</taxon>
        <taxon>Weissella</taxon>
    </lineage>
</organism>
<protein>
    <recommendedName>
        <fullName evidence="4">CHAP domain-containing protein</fullName>
    </recommendedName>
</protein>
<accession>A0AA41CR34</accession>
<keyword evidence="1" id="KW-0732">Signal</keyword>
<evidence type="ECO:0000313" key="3">
    <source>
        <dbReference type="Proteomes" id="UP000728106"/>
    </source>
</evidence>
<reference evidence="2 3" key="1">
    <citation type="journal article" date="2021" name="Int. J. Food Microbiol.">
        <title>Safety demonstration of a microbial species for use in the food chain: Weissella confusa.</title>
        <authorList>
            <person name="Bourdichon F."/>
            <person name="Patrone V."/>
            <person name="Fontana A."/>
            <person name="Milani G."/>
            <person name="Morelli L."/>
        </authorList>
    </citation>
    <scope>NUCLEOTIDE SEQUENCE [LARGE SCALE GENOMIC DNA]</scope>
    <source>
        <strain evidence="2 3">CCUG 43002</strain>
    </source>
</reference>
<evidence type="ECO:0000313" key="2">
    <source>
        <dbReference type="EMBL" id="MBJ7639278.1"/>
    </source>
</evidence>
<name>A0AA41CR34_WEICO</name>
<evidence type="ECO:0008006" key="4">
    <source>
        <dbReference type="Google" id="ProtNLM"/>
    </source>
</evidence>
<comment type="caution">
    <text evidence="2">The sequence shown here is derived from an EMBL/GenBank/DDBJ whole genome shotgun (WGS) entry which is preliminary data.</text>
</comment>
<dbReference type="AlphaFoldDB" id="A0AA41CR34"/>
<keyword evidence="3" id="KW-1185">Reference proteome</keyword>
<gene>
    <name evidence="2" type="ORF">HAU20_07765</name>
</gene>
<sequence length="209" mass="22250">MSKQGLKMNQVAVALLVATLSSLGGVTVTASDTKTNAVSSAAVNKAVAASVGGKTMKIKQINYVPGTAAPSQQTTKTYKQVIQPNLDAPAEAWMCLAYVAGAFGGASGYATAAMAADDAPVMYNNQDFPENVYVPVFFRFVDQAHGSVGHVVIWDGYKKEFLSTGSSNGHITFHSVDEVLAWLRGSGDVEYIGWSTEMPIDHQWRPVVD</sequence>
<evidence type="ECO:0000256" key="1">
    <source>
        <dbReference type="SAM" id="SignalP"/>
    </source>
</evidence>
<dbReference type="Proteomes" id="UP000728106">
    <property type="component" value="Unassembled WGS sequence"/>
</dbReference>
<dbReference type="RefSeq" id="WP_135461839.1">
    <property type="nucleotide sequence ID" value="NZ_BJZE01000015.1"/>
</dbReference>
<feature type="chain" id="PRO_5041360483" description="CHAP domain-containing protein" evidence="1">
    <location>
        <begin position="31"/>
        <end position="209"/>
    </location>
</feature>
<feature type="signal peptide" evidence="1">
    <location>
        <begin position="1"/>
        <end position="30"/>
    </location>
</feature>